<sequence>METATTKTTRCHASCPAWLRAALADIENRVQSLAVSLPDDSESDSFAERAENYYQKRPQLVALLHDLHHRYLYLADRYSQSLHRHCRRASSVSSDIDVEADSASSDADSTLSFQSLPVHPLRDPPAAFAIANAASDLDMIVVELVLASVERDLLESEEVEADRRLAESSRKIEIQGSLVEVLEAERMVLLGENARLGFLAASAEEKARAVAAELGYMRRRAADLARVVVKLREDHRVCLLGRKIEGLQAQIYGLERRNREYLEVMARREKEKREAQSEADLLREENRRLREEAEAAARGTRRRSWWDRVRKLEWAPSPYAVHVKEAKAPKGCFL</sequence>
<dbReference type="PANTHER" id="PTHR32258:SF26">
    <property type="entry name" value="KINASE INTERACTING (KIP1-LIKE) FAMILY PROTEIN"/>
    <property type="match status" value="1"/>
</dbReference>
<dbReference type="GO" id="GO:0003779">
    <property type="term" value="F:actin binding"/>
    <property type="evidence" value="ECO:0007669"/>
    <property type="project" value="InterPro"/>
</dbReference>
<dbReference type="PANTHER" id="PTHR32258">
    <property type="entry name" value="PROTEIN NETWORKED 4A"/>
    <property type="match status" value="1"/>
</dbReference>
<accession>A0A8J5LSA2</accession>
<reference evidence="5 6" key="1">
    <citation type="submission" date="2020-08" db="EMBL/GenBank/DDBJ databases">
        <title>Plant Genome Project.</title>
        <authorList>
            <person name="Zhang R.-G."/>
        </authorList>
    </citation>
    <scope>NUCLEOTIDE SEQUENCE [LARGE SCALE GENOMIC DNA]</scope>
    <source>
        <tissue evidence="5">Rhizome</tissue>
    </source>
</reference>
<gene>
    <name evidence="5" type="ORF">ZIOFF_006390</name>
</gene>
<comment type="caution">
    <text evidence="5">The sequence shown here is derived from an EMBL/GenBank/DDBJ whole genome shotgun (WGS) entry which is preliminary data.</text>
</comment>
<proteinExistence type="inferred from homology"/>
<evidence type="ECO:0000256" key="3">
    <source>
        <dbReference type="SAM" id="Coils"/>
    </source>
</evidence>
<dbReference type="PROSITE" id="PS51774">
    <property type="entry name" value="NAB"/>
    <property type="match status" value="1"/>
</dbReference>
<dbReference type="InterPro" id="IPR051861">
    <property type="entry name" value="NET_actin-binding_domain"/>
</dbReference>
<evidence type="ECO:0000313" key="5">
    <source>
        <dbReference type="EMBL" id="KAG6532544.1"/>
    </source>
</evidence>
<evidence type="ECO:0000313" key="6">
    <source>
        <dbReference type="Proteomes" id="UP000734854"/>
    </source>
</evidence>
<feature type="domain" description="NAB" evidence="4">
    <location>
        <begin position="1"/>
        <end position="85"/>
    </location>
</feature>
<comment type="similarity">
    <text evidence="2">Belongs to the NET family.</text>
</comment>
<dbReference type="OrthoDB" id="1911293at2759"/>
<keyword evidence="6" id="KW-1185">Reference proteome</keyword>
<evidence type="ECO:0000256" key="2">
    <source>
        <dbReference type="ARBA" id="ARBA00038006"/>
    </source>
</evidence>
<dbReference type="EMBL" id="JACMSC010000002">
    <property type="protein sequence ID" value="KAG6532544.1"/>
    <property type="molecule type" value="Genomic_DNA"/>
</dbReference>
<feature type="coiled-coil region" evidence="3">
    <location>
        <begin position="258"/>
        <end position="299"/>
    </location>
</feature>
<dbReference type="InterPro" id="IPR011684">
    <property type="entry name" value="NAB"/>
</dbReference>
<protein>
    <recommendedName>
        <fullName evidence="4">NAB domain-containing protein</fullName>
    </recommendedName>
</protein>
<keyword evidence="1 3" id="KW-0175">Coiled coil</keyword>
<dbReference type="AlphaFoldDB" id="A0A8J5LSA2"/>
<evidence type="ECO:0000256" key="1">
    <source>
        <dbReference type="ARBA" id="ARBA00023054"/>
    </source>
</evidence>
<name>A0A8J5LSA2_ZINOF</name>
<evidence type="ECO:0000259" key="4">
    <source>
        <dbReference type="PROSITE" id="PS51774"/>
    </source>
</evidence>
<organism evidence="5 6">
    <name type="scientific">Zingiber officinale</name>
    <name type="common">Ginger</name>
    <name type="synonym">Amomum zingiber</name>
    <dbReference type="NCBI Taxonomy" id="94328"/>
    <lineage>
        <taxon>Eukaryota</taxon>
        <taxon>Viridiplantae</taxon>
        <taxon>Streptophyta</taxon>
        <taxon>Embryophyta</taxon>
        <taxon>Tracheophyta</taxon>
        <taxon>Spermatophyta</taxon>
        <taxon>Magnoliopsida</taxon>
        <taxon>Liliopsida</taxon>
        <taxon>Zingiberales</taxon>
        <taxon>Zingiberaceae</taxon>
        <taxon>Zingiber</taxon>
    </lineage>
</organism>
<dbReference type="Pfam" id="PF07765">
    <property type="entry name" value="KIP1"/>
    <property type="match status" value="1"/>
</dbReference>
<dbReference type="Proteomes" id="UP000734854">
    <property type="component" value="Unassembled WGS sequence"/>
</dbReference>